<name>A0ABR9K7S1_9ACTN</name>
<protein>
    <submittedName>
        <fullName evidence="2">Uncharacterized protein</fullName>
    </submittedName>
</protein>
<evidence type="ECO:0000256" key="1">
    <source>
        <dbReference type="SAM" id="MobiDB-lite"/>
    </source>
</evidence>
<sequence length="40" mass="4240">MLRGSYPEDLLPAFHGSEGVGCPEPDGPRTAMDWSSCATT</sequence>
<feature type="region of interest" description="Disordered" evidence="1">
    <location>
        <begin position="1"/>
        <end position="40"/>
    </location>
</feature>
<dbReference type="Proteomes" id="UP000661607">
    <property type="component" value="Unassembled WGS sequence"/>
</dbReference>
<gene>
    <name evidence="2" type="ORF">H4W81_000825</name>
</gene>
<comment type="caution">
    <text evidence="2">The sequence shown here is derived from an EMBL/GenBank/DDBJ whole genome shotgun (WGS) entry which is preliminary data.</text>
</comment>
<dbReference type="EMBL" id="JADBEF010000001">
    <property type="protein sequence ID" value="MBE1558046.1"/>
    <property type="molecule type" value="Genomic_DNA"/>
</dbReference>
<evidence type="ECO:0000313" key="3">
    <source>
        <dbReference type="Proteomes" id="UP000661607"/>
    </source>
</evidence>
<dbReference type="RefSeq" id="WP_264083131.1">
    <property type="nucleotide sequence ID" value="NZ_BAAASY010000025.1"/>
</dbReference>
<accession>A0ABR9K7S1</accession>
<reference evidence="2 3" key="1">
    <citation type="submission" date="2020-10" db="EMBL/GenBank/DDBJ databases">
        <title>Sequencing the genomes of 1000 actinobacteria strains.</title>
        <authorList>
            <person name="Klenk H.-P."/>
        </authorList>
    </citation>
    <scope>NUCLEOTIDE SEQUENCE [LARGE SCALE GENOMIC DNA]</scope>
    <source>
        <strain evidence="2 3">DSM 43748</strain>
    </source>
</reference>
<evidence type="ECO:0000313" key="2">
    <source>
        <dbReference type="EMBL" id="MBE1558046.1"/>
    </source>
</evidence>
<proteinExistence type="predicted"/>
<keyword evidence="3" id="KW-1185">Reference proteome</keyword>
<organism evidence="2 3">
    <name type="scientific">Nonomuraea africana</name>
    <dbReference type="NCBI Taxonomy" id="46171"/>
    <lineage>
        <taxon>Bacteria</taxon>
        <taxon>Bacillati</taxon>
        <taxon>Actinomycetota</taxon>
        <taxon>Actinomycetes</taxon>
        <taxon>Streptosporangiales</taxon>
        <taxon>Streptosporangiaceae</taxon>
        <taxon>Nonomuraea</taxon>
    </lineage>
</organism>